<evidence type="ECO:0000313" key="3">
    <source>
        <dbReference type="Proteomes" id="UP001385951"/>
    </source>
</evidence>
<feature type="region of interest" description="Disordered" evidence="1">
    <location>
        <begin position="223"/>
        <end position="252"/>
    </location>
</feature>
<reference evidence="2 3" key="1">
    <citation type="submission" date="2022-09" db="EMBL/GenBank/DDBJ databases">
        <authorList>
            <person name="Palmer J.M."/>
        </authorList>
    </citation>
    <scope>NUCLEOTIDE SEQUENCE [LARGE SCALE GENOMIC DNA]</scope>
    <source>
        <strain evidence="2 3">DSM 7382</strain>
    </source>
</reference>
<organism evidence="2 3">
    <name type="scientific">Cerrena zonata</name>
    <dbReference type="NCBI Taxonomy" id="2478898"/>
    <lineage>
        <taxon>Eukaryota</taxon>
        <taxon>Fungi</taxon>
        <taxon>Dikarya</taxon>
        <taxon>Basidiomycota</taxon>
        <taxon>Agaricomycotina</taxon>
        <taxon>Agaricomycetes</taxon>
        <taxon>Polyporales</taxon>
        <taxon>Cerrenaceae</taxon>
        <taxon>Cerrena</taxon>
    </lineage>
</organism>
<name>A0AAW0FWB4_9APHY</name>
<protein>
    <submittedName>
        <fullName evidence="2">Uncharacterized protein</fullName>
    </submittedName>
</protein>
<feature type="compositionally biased region" description="Basic and acidic residues" evidence="1">
    <location>
        <begin position="177"/>
        <end position="188"/>
    </location>
</feature>
<feature type="compositionally biased region" description="Polar residues" evidence="1">
    <location>
        <begin position="156"/>
        <end position="176"/>
    </location>
</feature>
<gene>
    <name evidence="2" type="ORF">QCA50_015380</name>
</gene>
<evidence type="ECO:0000256" key="1">
    <source>
        <dbReference type="SAM" id="MobiDB-lite"/>
    </source>
</evidence>
<feature type="region of interest" description="Disordered" evidence="1">
    <location>
        <begin position="1"/>
        <end position="78"/>
    </location>
</feature>
<proteinExistence type="predicted"/>
<evidence type="ECO:0000313" key="2">
    <source>
        <dbReference type="EMBL" id="KAK7681646.1"/>
    </source>
</evidence>
<sequence length="311" mass="34684">MNPVSLLTPLTQFPRRQPQDSTPRTPQRSRTTTLGSPIKLRSDESRGQASSNKQQSLAPLLMQSQVERGSPTNIPLTRSSMESSVYPFASIKNLGKRPAETIVIDLTTPKRKKTEPELKPSSRKDERIVSRVPRVKDFAISKPPANPVSSAREAGPTTQASPRTVQPLTASSSRKTLTQEEREMRRDERYELAEKLSIACPDLAGPNFKRRLERHKSRMLSQRIPDSTTVQQTKTEPVITQEKTQSSTPPSREKVCQSLSLMPPGAKDEVEVDLERVARLANAFKAQFAKGIRPGLVVPRLACLESQEEED</sequence>
<dbReference type="Proteomes" id="UP001385951">
    <property type="component" value="Unassembled WGS sequence"/>
</dbReference>
<accession>A0AAW0FWB4</accession>
<keyword evidence="3" id="KW-1185">Reference proteome</keyword>
<comment type="caution">
    <text evidence="2">The sequence shown here is derived from an EMBL/GenBank/DDBJ whole genome shotgun (WGS) entry which is preliminary data.</text>
</comment>
<feature type="compositionally biased region" description="Low complexity" evidence="1">
    <location>
        <begin position="21"/>
        <end position="33"/>
    </location>
</feature>
<feature type="compositionally biased region" description="Polar residues" evidence="1">
    <location>
        <begin position="224"/>
        <end position="235"/>
    </location>
</feature>
<dbReference type="EMBL" id="JASBNA010000040">
    <property type="protein sequence ID" value="KAK7681646.1"/>
    <property type="molecule type" value="Genomic_DNA"/>
</dbReference>
<feature type="region of interest" description="Disordered" evidence="1">
    <location>
        <begin position="140"/>
        <end position="188"/>
    </location>
</feature>
<feature type="compositionally biased region" description="Polar residues" evidence="1">
    <location>
        <begin position="47"/>
        <end position="78"/>
    </location>
</feature>
<feature type="compositionally biased region" description="Polar residues" evidence="1">
    <location>
        <begin position="241"/>
        <end position="250"/>
    </location>
</feature>
<dbReference type="AlphaFoldDB" id="A0AAW0FWB4"/>